<feature type="transmembrane region" description="Helical" evidence="7">
    <location>
        <begin position="153"/>
        <end position="184"/>
    </location>
</feature>
<protein>
    <recommendedName>
        <fullName evidence="2">histidine kinase</fullName>
        <ecNumber evidence="2">2.7.13.3</ecNumber>
    </recommendedName>
</protein>
<keyword evidence="7" id="KW-0812">Transmembrane</keyword>
<dbReference type="PRINTS" id="PR00344">
    <property type="entry name" value="BCTRLSENSOR"/>
</dbReference>
<feature type="transmembrane region" description="Helical" evidence="7">
    <location>
        <begin position="295"/>
        <end position="320"/>
    </location>
</feature>
<evidence type="ECO:0000256" key="6">
    <source>
        <dbReference type="ARBA" id="ARBA00023012"/>
    </source>
</evidence>
<dbReference type="InterPro" id="IPR036097">
    <property type="entry name" value="HisK_dim/P_sf"/>
</dbReference>
<evidence type="ECO:0000256" key="3">
    <source>
        <dbReference type="ARBA" id="ARBA00022553"/>
    </source>
</evidence>
<dbReference type="PANTHER" id="PTHR43047:SF72">
    <property type="entry name" value="OSMOSENSING HISTIDINE PROTEIN KINASE SLN1"/>
    <property type="match status" value="1"/>
</dbReference>
<gene>
    <name evidence="9" type="ORF">KTA_07220</name>
</gene>
<feature type="transmembrane region" description="Helical" evidence="7">
    <location>
        <begin position="48"/>
        <end position="72"/>
    </location>
</feature>
<keyword evidence="6" id="KW-0902">Two-component regulatory system</keyword>
<dbReference type="CDD" id="cd16922">
    <property type="entry name" value="HATPase_EvgS-ArcB-TorS-like"/>
    <property type="match status" value="1"/>
</dbReference>
<dbReference type="InterPro" id="IPR036890">
    <property type="entry name" value="HATPase_C_sf"/>
</dbReference>
<dbReference type="Pfam" id="PF02518">
    <property type="entry name" value="HATPase_c"/>
    <property type="match status" value="1"/>
</dbReference>
<dbReference type="InterPro" id="IPR029016">
    <property type="entry name" value="GAF-like_dom_sf"/>
</dbReference>
<dbReference type="EC" id="2.7.13.3" evidence="2"/>
<dbReference type="PROSITE" id="PS50109">
    <property type="entry name" value="HIS_KIN"/>
    <property type="match status" value="1"/>
</dbReference>
<evidence type="ECO:0000256" key="1">
    <source>
        <dbReference type="ARBA" id="ARBA00000085"/>
    </source>
</evidence>
<evidence type="ECO:0000259" key="8">
    <source>
        <dbReference type="PROSITE" id="PS50109"/>
    </source>
</evidence>
<dbReference type="Gene3D" id="3.30.565.10">
    <property type="entry name" value="Histidine kinase-like ATPase, C-terminal domain"/>
    <property type="match status" value="1"/>
</dbReference>
<keyword evidence="7" id="KW-1133">Transmembrane helix</keyword>
<dbReference type="SUPFAM" id="SSF55781">
    <property type="entry name" value="GAF domain-like"/>
    <property type="match status" value="2"/>
</dbReference>
<dbReference type="Gene3D" id="1.10.287.130">
    <property type="match status" value="1"/>
</dbReference>
<dbReference type="InterPro" id="IPR003594">
    <property type="entry name" value="HATPase_dom"/>
</dbReference>
<sequence>MSRTTRSFPRVGRLAAILVLALAYVVLLGGDAWVFFPRSASHLTYLPYAFLQFGVSALAALLFLAVGALVWLYAYRRGVALLLLCFCACMMMTFLVQTGAAVGDMLLSVIGGVSSALSLLLFTTLLLLFPQNMLAPPPLVAASTRACCSFGHLLRLLVLSLLAPAYLGLVVLLSLLVTCHLAFYDWGTSPRLAWLNFVDYTYYLLTLTGILTSIAHLYRRTATLREQQQRRLFMGAVILAFAPFLLLNVLPWWLHIPLRVDPRFSTLPLALLPPLLGYSILRYQILVLDRYIRRVVAWIVGLVCLVMLAYIVAALCLILPLPDLPARTLLTVALMAVLAPLTWWLAGILTERLFFSEMYHYRRVLEAPHPLESEGATLDEVAQLLSAAAMNVFETREVCLFVLDDESGYYRLCPPLSYAEPADEVRLRLLRWLLPMEPEEALSEEGWLTLTPSLIERLMPARSPLHLSELQHSLGSSPAGLARYLQVAVTRQELDPLLVPVRAQGRLIAVLVLGERGDHQPYAGPDFEAIELMLARFTPLLETARLSARASRHAAMLHALYSVNALPMSAIETIEDVAVNYAEVAARAGSAGAEVWLYDEQEACLRRVAYLPGGPPLSAAQQLSSLQEADWRPWFYEGYELAPGPARDHALSSHIPPCLPQTPPFPFAWLPLKRAHRYLGVLVLTYARAHVFSCEEKHMLEMFSSQCATMLENAKITLELRAAYEQQKELDRLKDQFIMTASHELRTPLTAVLGYIELLKEYHMHLSPEVRDDFIARAHRGCDELVLLVSNIMDASRVHMDAERLKLETVELRKSVEHVVDILDALSKRERHTLRIHVPAGIYVLADELRLRQILLNLLSNALKYSPPGTDVDIFCRVEERWVTISVRDYGLGVPREAQKHLFERFVRLDRDMNSPVRGAGLGLYISEQLVKAMGGKIWVESSGVPGEGSTFSFTLQHVPTSLPRCETPHSVRRELAR</sequence>
<dbReference type="SUPFAM" id="SSF55874">
    <property type="entry name" value="ATPase domain of HSP90 chaperone/DNA topoisomerase II/histidine kinase"/>
    <property type="match status" value="1"/>
</dbReference>
<reference evidence="9" key="1">
    <citation type="submission" date="2018-12" db="EMBL/GenBank/DDBJ databases">
        <title>Novel natural products biosynthetic potential of the class Ktedonobacteria.</title>
        <authorList>
            <person name="Zheng Y."/>
            <person name="Saitou A."/>
            <person name="Wang C.M."/>
            <person name="Toyoda A."/>
            <person name="Minakuchi Y."/>
            <person name="Sekiguchi Y."/>
            <person name="Ueda K."/>
            <person name="Takano H."/>
            <person name="Sakai Y."/>
            <person name="Yokota A."/>
            <person name="Yabe S."/>
        </authorList>
    </citation>
    <scope>NUCLEOTIDE SEQUENCE</scope>
    <source>
        <strain evidence="9">A3-2</strain>
    </source>
</reference>
<dbReference type="SMART" id="SM00388">
    <property type="entry name" value="HisKA"/>
    <property type="match status" value="1"/>
</dbReference>
<evidence type="ECO:0000256" key="5">
    <source>
        <dbReference type="ARBA" id="ARBA00022777"/>
    </source>
</evidence>
<evidence type="ECO:0000256" key="7">
    <source>
        <dbReference type="SAM" id="Phobius"/>
    </source>
</evidence>
<dbReference type="SUPFAM" id="SSF47384">
    <property type="entry name" value="Homodimeric domain of signal transducing histidine kinase"/>
    <property type="match status" value="1"/>
</dbReference>
<dbReference type="GO" id="GO:0005886">
    <property type="term" value="C:plasma membrane"/>
    <property type="evidence" value="ECO:0007669"/>
    <property type="project" value="TreeGrafter"/>
</dbReference>
<dbReference type="InterPro" id="IPR005467">
    <property type="entry name" value="His_kinase_dom"/>
</dbReference>
<feature type="transmembrane region" description="Helical" evidence="7">
    <location>
        <begin position="266"/>
        <end position="283"/>
    </location>
</feature>
<dbReference type="EMBL" id="AP019377">
    <property type="protein sequence ID" value="BBH92523.1"/>
    <property type="molecule type" value="Genomic_DNA"/>
</dbReference>
<dbReference type="InterPro" id="IPR003661">
    <property type="entry name" value="HisK_dim/P_dom"/>
</dbReference>
<dbReference type="AlphaFoldDB" id="A0A455SVS1"/>
<keyword evidence="7" id="KW-0472">Membrane</keyword>
<dbReference type="Pfam" id="PF00512">
    <property type="entry name" value="HisKA"/>
    <property type="match status" value="1"/>
</dbReference>
<dbReference type="GO" id="GO:0009927">
    <property type="term" value="F:histidine phosphotransfer kinase activity"/>
    <property type="evidence" value="ECO:0007669"/>
    <property type="project" value="TreeGrafter"/>
</dbReference>
<feature type="transmembrane region" description="Helical" evidence="7">
    <location>
        <begin position="79"/>
        <end position="100"/>
    </location>
</feature>
<proteinExistence type="predicted"/>
<feature type="transmembrane region" description="Helical" evidence="7">
    <location>
        <begin position="231"/>
        <end position="254"/>
    </location>
</feature>
<feature type="transmembrane region" description="Helical" evidence="7">
    <location>
        <begin position="12"/>
        <end position="36"/>
    </location>
</feature>
<feature type="transmembrane region" description="Helical" evidence="7">
    <location>
        <begin position="106"/>
        <end position="129"/>
    </location>
</feature>
<dbReference type="Gene3D" id="3.30.450.40">
    <property type="match status" value="2"/>
</dbReference>
<comment type="catalytic activity">
    <reaction evidence="1">
        <text>ATP + protein L-histidine = ADP + protein N-phospho-L-histidine.</text>
        <dbReference type="EC" id="2.7.13.3"/>
    </reaction>
</comment>
<name>A0A455SVS1_9CHLR</name>
<dbReference type="FunFam" id="3.30.565.10:FF:000006">
    <property type="entry name" value="Sensor histidine kinase WalK"/>
    <property type="match status" value="1"/>
</dbReference>
<keyword evidence="3" id="KW-0597">Phosphoprotein</keyword>
<dbReference type="CDD" id="cd00082">
    <property type="entry name" value="HisKA"/>
    <property type="match status" value="1"/>
</dbReference>
<feature type="domain" description="Histidine kinase" evidence="8">
    <location>
        <begin position="740"/>
        <end position="960"/>
    </location>
</feature>
<keyword evidence="4" id="KW-0808">Transferase</keyword>
<dbReference type="GO" id="GO:0000155">
    <property type="term" value="F:phosphorelay sensor kinase activity"/>
    <property type="evidence" value="ECO:0007669"/>
    <property type="project" value="InterPro"/>
</dbReference>
<dbReference type="InterPro" id="IPR004358">
    <property type="entry name" value="Sig_transdc_His_kin-like_C"/>
</dbReference>
<accession>A0A455SVS1</accession>
<organism evidence="9">
    <name type="scientific">Thermogemmatispora argillosa</name>
    <dbReference type="NCBI Taxonomy" id="2045280"/>
    <lineage>
        <taxon>Bacteria</taxon>
        <taxon>Bacillati</taxon>
        <taxon>Chloroflexota</taxon>
        <taxon>Ktedonobacteria</taxon>
        <taxon>Thermogemmatisporales</taxon>
        <taxon>Thermogemmatisporaceae</taxon>
        <taxon>Thermogemmatispora</taxon>
    </lineage>
</organism>
<evidence type="ECO:0000256" key="4">
    <source>
        <dbReference type="ARBA" id="ARBA00022679"/>
    </source>
</evidence>
<evidence type="ECO:0000256" key="2">
    <source>
        <dbReference type="ARBA" id="ARBA00012438"/>
    </source>
</evidence>
<evidence type="ECO:0000313" key="9">
    <source>
        <dbReference type="EMBL" id="BBH92523.1"/>
    </source>
</evidence>
<dbReference type="SMART" id="SM00387">
    <property type="entry name" value="HATPase_c"/>
    <property type="match status" value="1"/>
</dbReference>
<feature type="transmembrane region" description="Helical" evidence="7">
    <location>
        <begin position="200"/>
        <end position="219"/>
    </location>
</feature>
<keyword evidence="5" id="KW-0418">Kinase</keyword>
<dbReference type="PANTHER" id="PTHR43047">
    <property type="entry name" value="TWO-COMPONENT HISTIDINE PROTEIN KINASE"/>
    <property type="match status" value="1"/>
</dbReference>